<dbReference type="Proteomes" id="UP000260644">
    <property type="component" value="Unassembled WGS sequence"/>
</dbReference>
<organism evidence="1 2">
    <name type="scientific">Chitinophaga silvatica</name>
    <dbReference type="NCBI Taxonomy" id="2282649"/>
    <lineage>
        <taxon>Bacteria</taxon>
        <taxon>Pseudomonadati</taxon>
        <taxon>Bacteroidota</taxon>
        <taxon>Chitinophagia</taxon>
        <taxon>Chitinophagales</taxon>
        <taxon>Chitinophagaceae</taxon>
        <taxon>Chitinophaga</taxon>
    </lineage>
</organism>
<protein>
    <recommendedName>
        <fullName evidence="3">SH3 domain-containing protein</fullName>
    </recommendedName>
</protein>
<sequence length="359" mass="41773">MTKAQSSTNKQNSGTEEKTYFSSAVEARFFKSGRKMITACKLHDLSLEDFAAKIKRIYSVDILKSPGNYVALDNMGLTVAVKDARYIHFAYSSHEDGVVQLDLCNYNKMVLYDDQAAFAYFKASHPEVIYELVEEIGYTGNPEWMKFTFRHINDETGTVEIHDLLFDKGSKWQLRKTMLQKVVEYQPNLMYLTYSLLERIDNAKEQYKDPEETIARLLDASLQSSITGYCEQRLDVHPELIKLWKEHQFYKLNDLQEFVDTYKTPKERAIDRQEDGEYYLLELTSHLKDKSLAKIGIIQDKDGYTNIRRSMNSKTAAIIAKLMANESFYYWPLAGNWWIVEKKDGTRGFVHASRIREIK</sequence>
<name>A0A3E1YE73_9BACT</name>
<evidence type="ECO:0000313" key="1">
    <source>
        <dbReference type="EMBL" id="RFS24836.1"/>
    </source>
</evidence>
<dbReference type="EMBL" id="QPMM01000002">
    <property type="protein sequence ID" value="RFS24836.1"/>
    <property type="molecule type" value="Genomic_DNA"/>
</dbReference>
<evidence type="ECO:0008006" key="3">
    <source>
        <dbReference type="Google" id="ProtNLM"/>
    </source>
</evidence>
<evidence type="ECO:0000313" key="2">
    <source>
        <dbReference type="Proteomes" id="UP000260644"/>
    </source>
</evidence>
<dbReference type="AlphaFoldDB" id="A0A3E1YE73"/>
<gene>
    <name evidence="1" type="ORF">DVR12_06485</name>
</gene>
<keyword evidence="2" id="KW-1185">Reference proteome</keyword>
<accession>A0A3E1YE73</accession>
<reference evidence="1 2" key="1">
    <citation type="submission" date="2018-07" db="EMBL/GenBank/DDBJ databases">
        <title>Chitinophaga K2CV101002-2 sp. nov., isolated from a monsoon evergreen broad-leaved forest soil.</title>
        <authorList>
            <person name="Lv Y."/>
        </authorList>
    </citation>
    <scope>NUCLEOTIDE SEQUENCE [LARGE SCALE GENOMIC DNA]</scope>
    <source>
        <strain evidence="1 2">GDMCC 1.1288</strain>
    </source>
</reference>
<comment type="caution">
    <text evidence="1">The sequence shown here is derived from an EMBL/GenBank/DDBJ whole genome shotgun (WGS) entry which is preliminary data.</text>
</comment>
<proteinExistence type="predicted"/>